<evidence type="ECO:0000256" key="1">
    <source>
        <dbReference type="ARBA" id="ARBA00022490"/>
    </source>
</evidence>
<sequence>MEITTHIKTFKLSQLTGSIERMFSQHFREKLFWVIADVTDHTFQKNSGRRYFALVEKKQNSSDIVAKVQAVVWESFAQKIDDFEKATGQKFQSGLQVLVKVSVNYHSNYGIKLNVVDISSEFTIGNLARQREETLKQLLRDCPSFIRKMGETYHTFNKGLAYKPVIQRIALVTSATAAGYEDFKNTIEHNSFGYRFCIDKYYTLVQGDVNAAALCSRLHDICASKVSYDAVIIIRGGGSQTDFLIFDNYELCRTIASFPFPIITGIGHHRNESIADLMAHTVAKTPTEAAEFIIAHNQAFEKALLDLRNKIASKSKTIVAGKMLQQSHLQSLIVNKSRDIIARHKEEQTNINQAITSAAQKMLYDKRSELQATMSSVIANQKLVIIHKSNEIAALVSKVKLSSKTFHFKHQDLSQLGTSIFNNARNLINHSKAESLNNYQTITNSARSILYKEKLHLSMVSQQISIQSKQIVKDHQKELSNLSTSIKTNSEKYLAGQNKSLDTFVSILRVMSPANILRKGFAIVFHDGKIITNGESIPDGSQIKIRFTDTVVESVTKNKTKPNDRDYII</sequence>
<evidence type="ECO:0000256" key="2">
    <source>
        <dbReference type="ARBA" id="ARBA00022722"/>
    </source>
</evidence>
<feature type="domain" description="Exonuclease VII large subunit C-terminal" evidence="6">
    <location>
        <begin position="404"/>
        <end position="553"/>
    </location>
</feature>
<evidence type="ECO:0000256" key="3">
    <source>
        <dbReference type="ARBA" id="ARBA00022801"/>
    </source>
</evidence>
<feature type="domain" description="OB-fold nucleic acid binding" evidence="7">
    <location>
        <begin position="11"/>
        <end position="118"/>
    </location>
</feature>
<accession>A0A9X3BIU7</accession>
<dbReference type="EMBL" id="JAOTIF010000012">
    <property type="protein sequence ID" value="MCU7550448.1"/>
    <property type="molecule type" value="Genomic_DNA"/>
</dbReference>
<evidence type="ECO:0000313" key="9">
    <source>
        <dbReference type="Proteomes" id="UP001155483"/>
    </source>
</evidence>
<keyword evidence="2" id="KW-0540">Nuclease</keyword>
<comment type="caution">
    <text evidence="8">The sequence shown here is derived from an EMBL/GenBank/DDBJ whole genome shotgun (WGS) entry which is preliminary data.</text>
</comment>
<evidence type="ECO:0000256" key="5">
    <source>
        <dbReference type="NCBIfam" id="TIGR00237"/>
    </source>
</evidence>
<dbReference type="GO" id="GO:0009318">
    <property type="term" value="C:exodeoxyribonuclease VII complex"/>
    <property type="evidence" value="ECO:0007669"/>
    <property type="project" value="UniProtKB-UniRule"/>
</dbReference>
<dbReference type="PANTHER" id="PTHR30008:SF0">
    <property type="entry name" value="EXODEOXYRIBONUCLEASE 7 LARGE SUBUNIT"/>
    <property type="match status" value="1"/>
</dbReference>
<reference evidence="8" key="1">
    <citation type="submission" date="2022-09" db="EMBL/GenBank/DDBJ databases">
        <authorList>
            <person name="Yuan C."/>
            <person name="Ke Z."/>
        </authorList>
    </citation>
    <scope>NUCLEOTIDE SEQUENCE</scope>
    <source>
        <strain evidence="8">LB-8</strain>
    </source>
</reference>
<dbReference type="RefSeq" id="WP_279297888.1">
    <property type="nucleotide sequence ID" value="NZ_JAOTIF010000012.1"/>
</dbReference>
<keyword evidence="1" id="KW-0963">Cytoplasm</keyword>
<evidence type="ECO:0000259" key="6">
    <source>
        <dbReference type="Pfam" id="PF02601"/>
    </source>
</evidence>
<evidence type="ECO:0000259" key="7">
    <source>
        <dbReference type="Pfam" id="PF13742"/>
    </source>
</evidence>
<evidence type="ECO:0000256" key="4">
    <source>
        <dbReference type="ARBA" id="ARBA00022839"/>
    </source>
</evidence>
<dbReference type="GO" id="GO:0003676">
    <property type="term" value="F:nucleic acid binding"/>
    <property type="evidence" value="ECO:0007669"/>
    <property type="project" value="InterPro"/>
</dbReference>
<gene>
    <name evidence="8" type="primary">xseA</name>
    <name evidence="8" type="ORF">OCK74_15105</name>
</gene>
<organism evidence="8 9">
    <name type="scientific">Paraflavisolibacter caeni</name>
    <dbReference type="NCBI Taxonomy" id="2982496"/>
    <lineage>
        <taxon>Bacteria</taxon>
        <taxon>Pseudomonadati</taxon>
        <taxon>Bacteroidota</taxon>
        <taxon>Chitinophagia</taxon>
        <taxon>Chitinophagales</taxon>
        <taxon>Chitinophagaceae</taxon>
        <taxon>Paraflavisolibacter</taxon>
    </lineage>
</organism>
<dbReference type="EC" id="3.1.11.6" evidence="5"/>
<keyword evidence="9" id="KW-1185">Reference proteome</keyword>
<protein>
    <recommendedName>
        <fullName evidence="5">Exodeoxyribonuclease VII large subunit</fullName>
        <ecNumber evidence="5">3.1.11.6</ecNumber>
    </recommendedName>
</protein>
<reference evidence="8" key="2">
    <citation type="submission" date="2023-04" db="EMBL/GenBank/DDBJ databases">
        <title>Paracnuella aquatica gen. nov., sp. nov., a member of the family Chitinophagaceae isolated from a hot spring.</title>
        <authorList>
            <person name="Wang C."/>
        </authorList>
    </citation>
    <scope>NUCLEOTIDE SEQUENCE</scope>
    <source>
        <strain evidence="8">LB-8</strain>
    </source>
</reference>
<feature type="domain" description="Exonuclease VII large subunit C-terminal" evidence="6">
    <location>
        <begin position="163"/>
        <end position="388"/>
    </location>
</feature>
<keyword evidence="3 8" id="KW-0378">Hydrolase</keyword>
<keyword evidence="4" id="KW-0269">Exonuclease</keyword>
<proteinExistence type="predicted"/>
<dbReference type="GO" id="GO:0006308">
    <property type="term" value="P:DNA catabolic process"/>
    <property type="evidence" value="ECO:0007669"/>
    <property type="project" value="UniProtKB-UniRule"/>
</dbReference>
<dbReference type="Pfam" id="PF02601">
    <property type="entry name" value="Exonuc_VII_L"/>
    <property type="match status" value="2"/>
</dbReference>
<dbReference type="InterPro" id="IPR025824">
    <property type="entry name" value="OB-fold_nuc-bd_dom"/>
</dbReference>
<dbReference type="PANTHER" id="PTHR30008">
    <property type="entry name" value="EXODEOXYRIBONUCLEASE 7 LARGE SUBUNIT"/>
    <property type="match status" value="1"/>
</dbReference>
<dbReference type="InterPro" id="IPR020579">
    <property type="entry name" value="Exonuc_VII_lsu_C"/>
</dbReference>
<evidence type="ECO:0000313" key="8">
    <source>
        <dbReference type="EMBL" id="MCU7550448.1"/>
    </source>
</evidence>
<dbReference type="Pfam" id="PF13742">
    <property type="entry name" value="tRNA_anti_2"/>
    <property type="match status" value="1"/>
</dbReference>
<dbReference type="GO" id="GO:0008855">
    <property type="term" value="F:exodeoxyribonuclease VII activity"/>
    <property type="evidence" value="ECO:0007669"/>
    <property type="project" value="UniProtKB-UniRule"/>
</dbReference>
<dbReference type="AlphaFoldDB" id="A0A9X3BIU7"/>
<dbReference type="InterPro" id="IPR003753">
    <property type="entry name" value="Exonuc_VII_L"/>
</dbReference>
<dbReference type="NCBIfam" id="TIGR00237">
    <property type="entry name" value="xseA"/>
    <property type="match status" value="1"/>
</dbReference>
<dbReference type="Proteomes" id="UP001155483">
    <property type="component" value="Unassembled WGS sequence"/>
</dbReference>
<name>A0A9X3BIU7_9BACT</name>